<dbReference type="Proteomes" id="UP000288805">
    <property type="component" value="Unassembled WGS sequence"/>
</dbReference>
<comment type="caution">
    <text evidence="3">The sequence shown here is derived from an EMBL/GenBank/DDBJ whole genome shotgun (WGS) entry which is preliminary data.</text>
</comment>
<proteinExistence type="predicted"/>
<feature type="transmembrane region" description="Helical" evidence="1">
    <location>
        <begin position="922"/>
        <end position="942"/>
    </location>
</feature>
<reference evidence="3 4" key="1">
    <citation type="journal article" date="2018" name="PLoS Genet.">
        <title>Population sequencing reveals clonal diversity and ancestral inbreeding in the grapevine cultivar Chardonnay.</title>
        <authorList>
            <person name="Roach M.J."/>
            <person name="Johnson D.L."/>
            <person name="Bohlmann J."/>
            <person name="van Vuuren H.J."/>
            <person name="Jones S.J."/>
            <person name="Pretorius I.S."/>
            <person name="Schmidt S.A."/>
            <person name="Borneman A.R."/>
        </authorList>
    </citation>
    <scope>NUCLEOTIDE SEQUENCE [LARGE SCALE GENOMIC DNA]</scope>
    <source>
        <strain evidence="4">cv. Chardonnay</strain>
        <tissue evidence="3">Leaf</tissue>
    </source>
</reference>
<dbReference type="EMBL" id="QGNW01000367">
    <property type="protein sequence ID" value="RVW74604.1"/>
    <property type="molecule type" value="Genomic_DNA"/>
</dbReference>
<dbReference type="Gene3D" id="3.60.10.10">
    <property type="entry name" value="Endonuclease/exonuclease/phosphatase"/>
    <property type="match status" value="1"/>
</dbReference>
<dbReference type="AlphaFoldDB" id="A0A438GQW8"/>
<dbReference type="GO" id="GO:0003677">
    <property type="term" value="F:DNA binding"/>
    <property type="evidence" value="ECO:0007669"/>
    <property type="project" value="InterPro"/>
</dbReference>
<keyword evidence="1" id="KW-0812">Transmembrane</keyword>
<dbReference type="PANTHER" id="PTHR33116">
    <property type="entry name" value="REVERSE TRANSCRIPTASE ZINC-BINDING DOMAIN-CONTAINING PROTEIN-RELATED-RELATED"/>
    <property type="match status" value="1"/>
</dbReference>
<evidence type="ECO:0000313" key="4">
    <source>
        <dbReference type="Proteomes" id="UP000288805"/>
    </source>
</evidence>
<accession>A0A438GQW8</accession>
<dbReference type="Pfam" id="PF00078">
    <property type="entry name" value="RVT_1"/>
    <property type="match status" value="1"/>
</dbReference>
<evidence type="ECO:0000313" key="3">
    <source>
        <dbReference type="EMBL" id="RVW74604.1"/>
    </source>
</evidence>
<dbReference type="PANTHER" id="PTHR33116:SF78">
    <property type="entry name" value="OS12G0587133 PROTEIN"/>
    <property type="match status" value="1"/>
</dbReference>
<dbReference type="InterPro" id="IPR020847">
    <property type="entry name" value="AP_endonuclease_F1_BS"/>
</dbReference>
<feature type="transmembrane region" description="Helical" evidence="1">
    <location>
        <begin position="958"/>
        <end position="976"/>
    </location>
</feature>
<dbReference type="InterPro" id="IPR043502">
    <property type="entry name" value="DNA/RNA_pol_sf"/>
</dbReference>
<protein>
    <submittedName>
        <fullName evidence="3">Putative ribonuclease H protein</fullName>
    </submittedName>
</protein>
<dbReference type="GO" id="GO:0004519">
    <property type="term" value="F:endonuclease activity"/>
    <property type="evidence" value="ECO:0007669"/>
    <property type="project" value="InterPro"/>
</dbReference>
<organism evidence="3 4">
    <name type="scientific">Vitis vinifera</name>
    <name type="common">Grape</name>
    <dbReference type="NCBI Taxonomy" id="29760"/>
    <lineage>
        <taxon>Eukaryota</taxon>
        <taxon>Viridiplantae</taxon>
        <taxon>Streptophyta</taxon>
        <taxon>Embryophyta</taxon>
        <taxon>Tracheophyta</taxon>
        <taxon>Spermatophyta</taxon>
        <taxon>Magnoliopsida</taxon>
        <taxon>eudicotyledons</taxon>
        <taxon>Gunneridae</taxon>
        <taxon>Pentapetalae</taxon>
        <taxon>rosids</taxon>
        <taxon>Vitales</taxon>
        <taxon>Vitaceae</taxon>
        <taxon>Viteae</taxon>
        <taxon>Vitis</taxon>
    </lineage>
</organism>
<evidence type="ECO:0000259" key="2">
    <source>
        <dbReference type="Pfam" id="PF00078"/>
    </source>
</evidence>
<dbReference type="InterPro" id="IPR000477">
    <property type="entry name" value="RT_dom"/>
</dbReference>
<evidence type="ECO:0000256" key="1">
    <source>
        <dbReference type="SAM" id="Phobius"/>
    </source>
</evidence>
<keyword evidence="1" id="KW-1133">Transmembrane helix</keyword>
<gene>
    <name evidence="3" type="primary">VvCHDp000001_1093</name>
    <name evidence="3" type="ORF">CK203_050929</name>
</gene>
<name>A0A438GQW8_VITVI</name>
<dbReference type="InterPro" id="IPR036691">
    <property type="entry name" value="Endo/exonu/phosph_ase_sf"/>
</dbReference>
<feature type="domain" description="Reverse transcriptase" evidence="2">
    <location>
        <begin position="550"/>
        <end position="661"/>
    </location>
</feature>
<dbReference type="PROSITE" id="PS00726">
    <property type="entry name" value="AP_NUCLEASE_F1_1"/>
    <property type="match status" value="1"/>
</dbReference>
<dbReference type="GO" id="GO:0006281">
    <property type="term" value="P:DNA repair"/>
    <property type="evidence" value="ECO:0007669"/>
    <property type="project" value="InterPro"/>
</dbReference>
<dbReference type="SUPFAM" id="SSF56219">
    <property type="entry name" value="DNase I-like"/>
    <property type="match status" value="1"/>
</dbReference>
<dbReference type="SUPFAM" id="SSF56672">
    <property type="entry name" value="DNA/RNA polymerases"/>
    <property type="match status" value="1"/>
</dbReference>
<keyword evidence="1" id="KW-0472">Membrane</keyword>
<sequence length="977" mass="111606">MFGGRASSSRDEEVVRDLQVRKPFFEEDREGLLGRVGFDVRGSSVTFLPSNPEIRGKGLNFSGICGMSVAENLESACSNQLPESFNPIKTKPILPNEVSNRVTGSQGDAGVSPSGEFQIEGLSPRKMAKVCEVLYSLDIKVYSRRKNRRSTGLGSRKKRRVVKDFLRLENPDVVMIQETKKVECDRRFVGGIWSVRNKLCSPGVRGFRPLWLFAVYGPNDPLLRKDFWRSSEKLGGSSLTSSMKDFDGFIRECELLDPPLRNAPFTWSNMQESPVCKRLDRFLYSNEWEHHFPQSLQEALPRRTSDHWPIVLETNPFKWGPTPFRFENMWLQHPSFKECFKSWWRGFQGTGWEGHKFMRKLQFVKANLKEWNKVSFGVLNERKKSILNEIANFDAIEQGGGLTSELLVQRALRKGELDELILREEIHWRQKARVKWVKEGDCNSKFFHKVANESITEEILHYFEKLYSGPTGESWRVEEEIYKAIFQLDRDKASGPDGFTIAVFQDCWDVIKEDLVRVFAEPISLITSLYKIIANVLSGRLRGGFSPRWKKWMRGCLSTVSFAILVNGNAKGWVKASRGLRQGDPLSRFLFTLVADVLSRMLLRAEERNSLEGFRVGRNSTRVSHLQFADDTIFFSNTSEEDLQTLKSLLLVFGHISGLKIVRLLVGYALLGSSFGRESKACGFWDPVIETISRRLDGWQKAYLSFGGRITLIQSCLTHMPCYSLSLFKIPASVAAKIERLQRDFLWSRVGEGKRDHLVSWDVVCKSKARGGLGFGKIVLRNAALLGKWLWSQIDGHIVVLGRLLHKSFRSFPSLLGLWLEMGKEFSSEKTCGLFTIKSFFSCLIPMFWISSNFLTKFVWNSQIPFKVKSFVWLVAHKKIIFPTLFFDDGVMAQIISVSQDGLGSPMSISDMLSTNYNGFGLSKGGTVLWQATCIAIIWVVWRERNARIFEDKARNQRIFRIPFISLLLFGFFVPGL</sequence>